<comment type="subunit">
    <text evidence="8">Homodimer.</text>
</comment>
<dbReference type="PANTHER" id="PTHR31689">
    <property type="entry name" value="DIAMINOPIMELATE EPIMERASE, CHLOROPLASTIC"/>
    <property type="match status" value="1"/>
</dbReference>
<dbReference type="InterPro" id="IPR001653">
    <property type="entry name" value="DAP_epimerase_DapF"/>
</dbReference>
<feature type="binding site" evidence="8">
    <location>
        <position position="172"/>
    </location>
    <ligand>
        <name>substrate</name>
    </ligand>
</feature>
<feature type="active site" evidence="9">
    <location>
        <position position="84"/>
    </location>
</feature>
<feature type="binding site" evidence="8">
    <location>
        <begin position="85"/>
        <end position="86"/>
    </location>
    <ligand>
        <name>substrate</name>
    </ligand>
</feature>
<evidence type="ECO:0000256" key="9">
    <source>
        <dbReference type="PROSITE-ProRule" id="PRU10125"/>
    </source>
</evidence>
<keyword evidence="8" id="KW-0963">Cytoplasm</keyword>
<evidence type="ECO:0000313" key="11">
    <source>
        <dbReference type="Proteomes" id="UP001623592"/>
    </source>
</evidence>
<comment type="caution">
    <text evidence="8">Lacks conserved residue(s) required for the propagation of feature annotation.</text>
</comment>
<feature type="binding site" evidence="8">
    <location>
        <begin position="234"/>
        <end position="235"/>
    </location>
    <ligand>
        <name>substrate</name>
    </ligand>
</feature>
<gene>
    <name evidence="8 10" type="primary">dapF</name>
    <name evidence="10" type="ORF">ACJDT4_11710</name>
</gene>
<dbReference type="Pfam" id="PF01678">
    <property type="entry name" value="DAP_epimerase"/>
    <property type="match status" value="2"/>
</dbReference>
<evidence type="ECO:0000256" key="1">
    <source>
        <dbReference type="ARBA" id="ARBA00005196"/>
    </source>
</evidence>
<feature type="active site" description="Proton acceptor" evidence="8">
    <location>
        <position position="233"/>
    </location>
</feature>
<evidence type="ECO:0000256" key="5">
    <source>
        <dbReference type="ARBA" id="ARBA00023154"/>
    </source>
</evidence>
<name>A0ABW8TF08_9CLOT</name>
<evidence type="ECO:0000313" key="10">
    <source>
        <dbReference type="EMBL" id="MFL0251091.1"/>
    </source>
</evidence>
<dbReference type="Gene3D" id="3.10.310.10">
    <property type="entry name" value="Diaminopimelate Epimerase, Chain A, domain 1"/>
    <property type="match status" value="2"/>
</dbReference>
<evidence type="ECO:0000256" key="6">
    <source>
        <dbReference type="ARBA" id="ARBA00023235"/>
    </source>
</evidence>
<evidence type="ECO:0000256" key="7">
    <source>
        <dbReference type="ARBA" id="ARBA00051712"/>
    </source>
</evidence>
<organism evidence="10 11">
    <name type="scientific">Clostridium neuense</name>
    <dbReference type="NCBI Taxonomy" id="1728934"/>
    <lineage>
        <taxon>Bacteria</taxon>
        <taxon>Bacillati</taxon>
        <taxon>Bacillota</taxon>
        <taxon>Clostridia</taxon>
        <taxon>Eubacteriales</taxon>
        <taxon>Clostridiaceae</taxon>
        <taxon>Clostridium</taxon>
    </lineage>
</organism>
<protein>
    <recommendedName>
        <fullName evidence="3 8">Diaminopimelate epimerase</fullName>
        <shortName evidence="8">DAP epimerase</shortName>
        <ecNumber evidence="3 8">5.1.1.7</ecNumber>
    </recommendedName>
    <alternativeName>
        <fullName evidence="8">PLP-independent amino acid racemase</fullName>
    </alternativeName>
</protein>
<comment type="subcellular location">
    <subcellularLocation>
        <location evidence="8">Cytoplasm</location>
    </subcellularLocation>
</comment>
<feature type="site" description="Could be important to modulate the pK values of the two catalytic cysteine residues" evidence="8">
    <location>
        <position position="174"/>
    </location>
</feature>
<dbReference type="PROSITE" id="PS01326">
    <property type="entry name" value="DAP_EPIMERASE"/>
    <property type="match status" value="1"/>
</dbReference>
<keyword evidence="5 8" id="KW-0457">Lysine biosynthesis</keyword>
<feature type="binding site" evidence="8">
    <location>
        <begin position="224"/>
        <end position="225"/>
    </location>
    <ligand>
        <name>substrate</name>
    </ligand>
</feature>
<comment type="function">
    <text evidence="8">Catalyzes the stereoinversion of LL-2,6-diaminopimelate (L,L-DAP) to meso-diaminopimelate (meso-DAP), a precursor of L-lysine and an essential component of the bacterial peptidoglycan.</text>
</comment>
<dbReference type="EC" id="5.1.1.7" evidence="3 8"/>
<keyword evidence="4 8" id="KW-0028">Amino-acid biosynthesis</keyword>
<dbReference type="GO" id="GO:0008837">
    <property type="term" value="F:diaminopimelate epimerase activity"/>
    <property type="evidence" value="ECO:0007669"/>
    <property type="project" value="UniProtKB-EC"/>
</dbReference>
<dbReference type="RefSeq" id="WP_406787750.1">
    <property type="nucleotide sequence ID" value="NZ_JBJIAA010000009.1"/>
</dbReference>
<dbReference type="EMBL" id="JBJIAA010000009">
    <property type="protein sequence ID" value="MFL0251091.1"/>
    <property type="molecule type" value="Genomic_DNA"/>
</dbReference>
<feature type="active site" description="Proton donor" evidence="8">
    <location>
        <position position="84"/>
    </location>
</feature>
<feature type="binding site" evidence="8">
    <location>
        <position position="75"/>
    </location>
    <ligand>
        <name>substrate</name>
    </ligand>
</feature>
<dbReference type="SUPFAM" id="SSF54506">
    <property type="entry name" value="Diaminopimelate epimerase-like"/>
    <property type="match status" value="2"/>
</dbReference>
<comment type="similarity">
    <text evidence="2 8">Belongs to the diaminopimelate epimerase family.</text>
</comment>
<dbReference type="Proteomes" id="UP001623592">
    <property type="component" value="Unassembled WGS sequence"/>
</dbReference>
<keyword evidence="6 8" id="KW-0413">Isomerase</keyword>
<feature type="site" description="Could be important to modulate the pK values of the two catalytic cysteine residues" evidence="8">
    <location>
        <position position="224"/>
    </location>
</feature>
<dbReference type="HAMAP" id="MF_00197">
    <property type="entry name" value="DAP_epimerase"/>
    <property type="match status" value="1"/>
</dbReference>
<evidence type="ECO:0000256" key="2">
    <source>
        <dbReference type="ARBA" id="ARBA00010219"/>
    </source>
</evidence>
<comment type="caution">
    <text evidence="10">The sequence shown here is derived from an EMBL/GenBank/DDBJ whole genome shotgun (WGS) entry which is preliminary data.</text>
</comment>
<evidence type="ECO:0000256" key="8">
    <source>
        <dbReference type="HAMAP-Rule" id="MF_00197"/>
    </source>
</evidence>
<evidence type="ECO:0000256" key="4">
    <source>
        <dbReference type="ARBA" id="ARBA00022605"/>
    </source>
</evidence>
<proteinExistence type="inferred from homology"/>
<evidence type="ECO:0000256" key="3">
    <source>
        <dbReference type="ARBA" id="ARBA00013080"/>
    </source>
</evidence>
<dbReference type="NCBIfam" id="TIGR00652">
    <property type="entry name" value="DapF"/>
    <property type="match status" value="1"/>
</dbReference>
<accession>A0ABW8TF08</accession>
<feature type="binding site" evidence="8">
    <location>
        <position position="20"/>
    </location>
    <ligand>
        <name>substrate</name>
    </ligand>
</feature>
<comment type="catalytic activity">
    <reaction evidence="7 8">
        <text>(2S,6S)-2,6-diaminopimelate = meso-2,6-diaminopimelate</text>
        <dbReference type="Rhea" id="RHEA:15393"/>
        <dbReference type="ChEBI" id="CHEBI:57609"/>
        <dbReference type="ChEBI" id="CHEBI:57791"/>
        <dbReference type="EC" id="5.1.1.7"/>
    </reaction>
</comment>
<dbReference type="PANTHER" id="PTHR31689:SF0">
    <property type="entry name" value="DIAMINOPIMELATE EPIMERASE"/>
    <property type="match status" value="1"/>
</dbReference>
<feature type="binding site" evidence="8">
    <location>
        <position position="206"/>
    </location>
    <ligand>
        <name>substrate</name>
    </ligand>
</feature>
<dbReference type="InterPro" id="IPR018510">
    <property type="entry name" value="DAP_epimerase_AS"/>
</dbReference>
<reference evidence="10 11" key="1">
    <citation type="submission" date="2024-11" db="EMBL/GenBank/DDBJ databases">
        <authorList>
            <person name="Heng Y.C."/>
            <person name="Lim A.C.H."/>
            <person name="Lee J.K.Y."/>
            <person name="Kittelmann S."/>
        </authorList>
    </citation>
    <scope>NUCLEOTIDE SEQUENCE [LARGE SCALE GENOMIC DNA]</scope>
    <source>
        <strain evidence="10 11">WILCCON 0114</strain>
    </source>
</reference>
<comment type="pathway">
    <text evidence="1 8">Amino-acid biosynthesis; L-lysine biosynthesis via DAP pathway; DL-2,6-diaminopimelate from LL-2,6-diaminopimelate: step 1/1.</text>
</comment>
<keyword evidence="11" id="KW-1185">Reference proteome</keyword>
<sequence length="330" mass="36925">MKKDVFYMKINILKCHGTGNDFILIDEYNNDYSFSEAQRKELAILACNRDASVGGDGILFVQKSTVSDAKMRIFNSDGSEAEMCGNGLRCVGRYVIDMLKRDKVQIETMKAKYVVQKEEEVYKGVKTVKIFIDSISLDPKSLPMNSEKDSVIFEKLPELSEKLKFAAVSITNPHLISMVNEIDTEELVEVGLKGNSTKSLLPKGVNVSFVKVFDKKDIYVKTYERGVGLTKSCGTAMTASSVATCLSGKVEFDKKISIFNDGGMINSIVHKKEDGGYLVEFIGNATFVFKGTMEFKDGKISDIATDGKMYAEETKDYDEFFIYTRKCMQQ</sequence>